<protein>
    <submittedName>
        <fullName evidence="6">Transcriptional regulator, TetR family</fullName>
    </submittedName>
</protein>
<dbReference type="InterPro" id="IPR001647">
    <property type="entry name" value="HTH_TetR"/>
</dbReference>
<feature type="domain" description="HTH tetR-type" evidence="5">
    <location>
        <begin position="13"/>
        <end position="73"/>
    </location>
</feature>
<keyword evidence="7" id="KW-1185">Reference proteome</keyword>
<dbReference type="Proteomes" id="UP000198891">
    <property type="component" value="Unassembled WGS sequence"/>
</dbReference>
<dbReference type="InterPro" id="IPR036271">
    <property type="entry name" value="Tet_transcr_reg_TetR-rel_C_sf"/>
</dbReference>
<dbReference type="PROSITE" id="PS50977">
    <property type="entry name" value="HTH_TETR_2"/>
    <property type="match status" value="1"/>
</dbReference>
<evidence type="ECO:0000259" key="5">
    <source>
        <dbReference type="PROSITE" id="PS50977"/>
    </source>
</evidence>
<dbReference type="RefSeq" id="WP_092549573.1">
    <property type="nucleotide sequence ID" value="NZ_FNPZ01000001.1"/>
</dbReference>
<organism evidence="6 7">
    <name type="scientific">Herbiconiux ginsengi</name>
    <dbReference type="NCBI Taxonomy" id="381665"/>
    <lineage>
        <taxon>Bacteria</taxon>
        <taxon>Bacillati</taxon>
        <taxon>Actinomycetota</taxon>
        <taxon>Actinomycetes</taxon>
        <taxon>Micrococcales</taxon>
        <taxon>Microbacteriaceae</taxon>
        <taxon>Herbiconiux</taxon>
    </lineage>
</organism>
<evidence type="ECO:0000256" key="2">
    <source>
        <dbReference type="ARBA" id="ARBA00023125"/>
    </source>
</evidence>
<keyword evidence="3" id="KW-0804">Transcription</keyword>
<evidence type="ECO:0000256" key="1">
    <source>
        <dbReference type="ARBA" id="ARBA00023015"/>
    </source>
</evidence>
<dbReference type="InterPro" id="IPR004111">
    <property type="entry name" value="Repressor_TetR_C"/>
</dbReference>
<name>A0A1H3LJP7_9MICO</name>
<sequence>MTVERRTTRRRDALSKERIVEAAIDVLDTDGDRGQVFRALTVRLSTGVGAIYHHVANKNDLLAAAADAVIAPVMSDATTDGEPEETIRAIALGIFDSIDAHPWVGAQLSRDPRQPAVLHIWEGIGGQLNALGITGAARSDAGAALVNYVLGSAAQHAAGPGQAPRAADRSAALATLATEWEQLDPAEYPMVRDEAARLGAHDDRAQFLAGVDIFLAGIRTL</sequence>
<dbReference type="GO" id="GO:0045892">
    <property type="term" value="P:negative regulation of DNA-templated transcription"/>
    <property type="evidence" value="ECO:0007669"/>
    <property type="project" value="InterPro"/>
</dbReference>
<proteinExistence type="predicted"/>
<reference evidence="6 7" key="1">
    <citation type="submission" date="2016-10" db="EMBL/GenBank/DDBJ databases">
        <authorList>
            <person name="de Groot N.N."/>
        </authorList>
    </citation>
    <scope>NUCLEOTIDE SEQUENCE [LARGE SCALE GENOMIC DNA]</scope>
    <source>
        <strain evidence="6 7">CGMCC 4.3491</strain>
    </source>
</reference>
<dbReference type="Gene3D" id="1.10.357.10">
    <property type="entry name" value="Tetracycline Repressor, domain 2"/>
    <property type="match status" value="1"/>
</dbReference>
<gene>
    <name evidence="6" type="ORF">SAMN05216554_0999</name>
</gene>
<dbReference type="Pfam" id="PF02909">
    <property type="entry name" value="TetR_C_1"/>
    <property type="match status" value="1"/>
</dbReference>
<keyword evidence="2 4" id="KW-0238">DNA-binding</keyword>
<evidence type="ECO:0000313" key="6">
    <source>
        <dbReference type="EMBL" id="SDY64184.1"/>
    </source>
</evidence>
<evidence type="ECO:0000313" key="7">
    <source>
        <dbReference type="Proteomes" id="UP000198891"/>
    </source>
</evidence>
<evidence type="ECO:0000256" key="3">
    <source>
        <dbReference type="ARBA" id="ARBA00023163"/>
    </source>
</evidence>
<feature type="DNA-binding region" description="H-T-H motif" evidence="4">
    <location>
        <begin position="36"/>
        <end position="55"/>
    </location>
</feature>
<dbReference type="GO" id="GO:0003700">
    <property type="term" value="F:DNA-binding transcription factor activity"/>
    <property type="evidence" value="ECO:0007669"/>
    <property type="project" value="TreeGrafter"/>
</dbReference>
<dbReference type="STRING" id="381665.SAMN05216554_0999"/>
<dbReference type="Gene3D" id="1.10.10.60">
    <property type="entry name" value="Homeodomain-like"/>
    <property type="match status" value="1"/>
</dbReference>
<dbReference type="PANTHER" id="PTHR30055">
    <property type="entry name" value="HTH-TYPE TRANSCRIPTIONAL REGULATOR RUTR"/>
    <property type="match status" value="1"/>
</dbReference>
<dbReference type="InterPro" id="IPR009057">
    <property type="entry name" value="Homeodomain-like_sf"/>
</dbReference>
<dbReference type="SUPFAM" id="SSF46689">
    <property type="entry name" value="Homeodomain-like"/>
    <property type="match status" value="1"/>
</dbReference>
<dbReference type="OrthoDB" id="4427109at2"/>
<dbReference type="PANTHER" id="PTHR30055:SF151">
    <property type="entry name" value="TRANSCRIPTIONAL REGULATORY PROTEIN"/>
    <property type="match status" value="1"/>
</dbReference>
<keyword evidence="1" id="KW-0805">Transcription regulation</keyword>
<evidence type="ECO:0000256" key="4">
    <source>
        <dbReference type="PROSITE-ProRule" id="PRU00335"/>
    </source>
</evidence>
<dbReference type="GO" id="GO:0000976">
    <property type="term" value="F:transcription cis-regulatory region binding"/>
    <property type="evidence" value="ECO:0007669"/>
    <property type="project" value="TreeGrafter"/>
</dbReference>
<accession>A0A1H3LJP7</accession>
<dbReference type="EMBL" id="FNPZ01000001">
    <property type="protein sequence ID" value="SDY64184.1"/>
    <property type="molecule type" value="Genomic_DNA"/>
</dbReference>
<dbReference type="AlphaFoldDB" id="A0A1H3LJP7"/>
<dbReference type="InterPro" id="IPR050109">
    <property type="entry name" value="HTH-type_TetR-like_transc_reg"/>
</dbReference>
<dbReference type="SUPFAM" id="SSF48498">
    <property type="entry name" value="Tetracyclin repressor-like, C-terminal domain"/>
    <property type="match status" value="1"/>
</dbReference>